<evidence type="ECO:0000313" key="2">
    <source>
        <dbReference type="Proteomes" id="UP000015105"/>
    </source>
</evidence>
<protein>
    <submittedName>
        <fullName evidence="1">Uncharacterized protein</fullName>
    </submittedName>
</protein>
<accession>A0A453GWW6</accession>
<reference evidence="2" key="1">
    <citation type="journal article" date="2014" name="Science">
        <title>Ancient hybridizations among the ancestral genomes of bread wheat.</title>
        <authorList>
            <consortium name="International Wheat Genome Sequencing Consortium,"/>
            <person name="Marcussen T."/>
            <person name="Sandve S.R."/>
            <person name="Heier L."/>
            <person name="Spannagl M."/>
            <person name="Pfeifer M."/>
            <person name="Jakobsen K.S."/>
            <person name="Wulff B.B."/>
            <person name="Steuernagel B."/>
            <person name="Mayer K.F."/>
            <person name="Olsen O.A."/>
        </authorList>
    </citation>
    <scope>NUCLEOTIDE SEQUENCE [LARGE SCALE GENOMIC DNA]</scope>
    <source>
        <strain evidence="2">cv. AL8/78</strain>
    </source>
</reference>
<sequence length="61" mass="7060">MAKPNYHCFSLHAKCSNRSSSLASFPYFHRLCCRYSTLLESPFLSLFLTFCDVMCAQIFPQ</sequence>
<reference evidence="1" key="5">
    <citation type="journal article" date="2021" name="G3 (Bethesda)">
        <title>Aegilops tauschii genome assembly Aet v5.0 features greater sequence contiguity and improved annotation.</title>
        <authorList>
            <person name="Wang L."/>
            <person name="Zhu T."/>
            <person name="Rodriguez J.C."/>
            <person name="Deal K.R."/>
            <person name="Dubcovsky J."/>
            <person name="McGuire P.E."/>
            <person name="Lux T."/>
            <person name="Spannagl M."/>
            <person name="Mayer K.F.X."/>
            <person name="Baldrich P."/>
            <person name="Meyers B.C."/>
            <person name="Huo N."/>
            <person name="Gu Y.Q."/>
            <person name="Zhou H."/>
            <person name="Devos K.M."/>
            <person name="Bennetzen J.L."/>
            <person name="Unver T."/>
            <person name="Budak H."/>
            <person name="Gulick P.J."/>
            <person name="Galiba G."/>
            <person name="Kalapos B."/>
            <person name="Nelson D.R."/>
            <person name="Li P."/>
            <person name="You F.M."/>
            <person name="Luo M.C."/>
            <person name="Dvorak J."/>
        </authorList>
    </citation>
    <scope>NUCLEOTIDE SEQUENCE [LARGE SCALE GENOMIC DNA]</scope>
    <source>
        <strain evidence="1">cv. AL8/78</strain>
    </source>
</reference>
<proteinExistence type="predicted"/>
<dbReference type="EnsemblPlants" id="AET3Gv21240700.13">
    <property type="protein sequence ID" value="AET3Gv21240700.13"/>
    <property type="gene ID" value="AET3Gv21240700"/>
</dbReference>
<keyword evidence="2" id="KW-1185">Reference proteome</keyword>
<organism evidence="1 2">
    <name type="scientific">Aegilops tauschii subsp. strangulata</name>
    <name type="common">Goatgrass</name>
    <dbReference type="NCBI Taxonomy" id="200361"/>
    <lineage>
        <taxon>Eukaryota</taxon>
        <taxon>Viridiplantae</taxon>
        <taxon>Streptophyta</taxon>
        <taxon>Embryophyta</taxon>
        <taxon>Tracheophyta</taxon>
        <taxon>Spermatophyta</taxon>
        <taxon>Magnoliopsida</taxon>
        <taxon>Liliopsida</taxon>
        <taxon>Poales</taxon>
        <taxon>Poaceae</taxon>
        <taxon>BOP clade</taxon>
        <taxon>Pooideae</taxon>
        <taxon>Triticodae</taxon>
        <taxon>Triticeae</taxon>
        <taxon>Triticinae</taxon>
        <taxon>Aegilops</taxon>
    </lineage>
</organism>
<reference evidence="2" key="2">
    <citation type="journal article" date="2017" name="Nat. Plants">
        <title>The Aegilops tauschii genome reveals multiple impacts of transposons.</title>
        <authorList>
            <person name="Zhao G."/>
            <person name="Zou C."/>
            <person name="Li K."/>
            <person name="Wang K."/>
            <person name="Li T."/>
            <person name="Gao L."/>
            <person name="Zhang X."/>
            <person name="Wang H."/>
            <person name="Yang Z."/>
            <person name="Liu X."/>
            <person name="Jiang W."/>
            <person name="Mao L."/>
            <person name="Kong X."/>
            <person name="Jiao Y."/>
            <person name="Jia J."/>
        </authorList>
    </citation>
    <scope>NUCLEOTIDE SEQUENCE [LARGE SCALE GENOMIC DNA]</scope>
    <source>
        <strain evidence="2">cv. AL8/78</strain>
    </source>
</reference>
<dbReference type="AlphaFoldDB" id="A0A453GWW6"/>
<dbReference type="Proteomes" id="UP000015105">
    <property type="component" value="Chromosome 3D"/>
</dbReference>
<evidence type="ECO:0000313" key="1">
    <source>
        <dbReference type="EnsemblPlants" id="AET3Gv21240700.13"/>
    </source>
</evidence>
<reference evidence="1" key="4">
    <citation type="submission" date="2019-03" db="UniProtKB">
        <authorList>
            <consortium name="EnsemblPlants"/>
        </authorList>
    </citation>
    <scope>IDENTIFICATION</scope>
</reference>
<name>A0A453GWW6_AEGTS</name>
<dbReference type="Gramene" id="AET3Gv21240700.13">
    <property type="protein sequence ID" value="AET3Gv21240700.13"/>
    <property type="gene ID" value="AET3Gv21240700"/>
</dbReference>
<reference evidence="1" key="3">
    <citation type="journal article" date="2017" name="Nature">
        <title>Genome sequence of the progenitor of the wheat D genome Aegilops tauschii.</title>
        <authorList>
            <person name="Luo M.C."/>
            <person name="Gu Y.Q."/>
            <person name="Puiu D."/>
            <person name="Wang H."/>
            <person name="Twardziok S.O."/>
            <person name="Deal K.R."/>
            <person name="Huo N."/>
            <person name="Zhu T."/>
            <person name="Wang L."/>
            <person name="Wang Y."/>
            <person name="McGuire P.E."/>
            <person name="Liu S."/>
            <person name="Long H."/>
            <person name="Ramasamy R.K."/>
            <person name="Rodriguez J.C."/>
            <person name="Van S.L."/>
            <person name="Yuan L."/>
            <person name="Wang Z."/>
            <person name="Xia Z."/>
            <person name="Xiao L."/>
            <person name="Anderson O.D."/>
            <person name="Ouyang S."/>
            <person name="Liang Y."/>
            <person name="Zimin A.V."/>
            <person name="Pertea G."/>
            <person name="Qi P."/>
            <person name="Bennetzen J.L."/>
            <person name="Dai X."/>
            <person name="Dawson M.W."/>
            <person name="Muller H.G."/>
            <person name="Kugler K."/>
            <person name="Rivarola-Duarte L."/>
            <person name="Spannagl M."/>
            <person name="Mayer K.F.X."/>
            <person name="Lu F.H."/>
            <person name="Bevan M.W."/>
            <person name="Leroy P."/>
            <person name="Li P."/>
            <person name="You F.M."/>
            <person name="Sun Q."/>
            <person name="Liu Z."/>
            <person name="Lyons E."/>
            <person name="Wicker T."/>
            <person name="Salzberg S.L."/>
            <person name="Devos K.M."/>
            <person name="Dvorak J."/>
        </authorList>
    </citation>
    <scope>NUCLEOTIDE SEQUENCE [LARGE SCALE GENOMIC DNA]</scope>
    <source>
        <strain evidence="1">cv. AL8/78</strain>
    </source>
</reference>